<gene>
    <name evidence="1" type="ORF">L1987_39628</name>
</gene>
<keyword evidence="2" id="KW-1185">Reference proteome</keyword>
<protein>
    <submittedName>
        <fullName evidence="1">Uncharacterized protein</fullName>
    </submittedName>
</protein>
<evidence type="ECO:0000313" key="2">
    <source>
        <dbReference type="Proteomes" id="UP001056120"/>
    </source>
</evidence>
<accession>A0ACB9HN80</accession>
<name>A0ACB9HN80_9ASTR</name>
<dbReference type="Proteomes" id="UP001056120">
    <property type="component" value="Linkage Group LG12"/>
</dbReference>
<evidence type="ECO:0000313" key="1">
    <source>
        <dbReference type="EMBL" id="KAI3796941.1"/>
    </source>
</evidence>
<reference evidence="1 2" key="2">
    <citation type="journal article" date="2022" name="Mol. Ecol. Resour.">
        <title>The genomes of chicory, endive, great burdock and yacon provide insights into Asteraceae paleo-polyploidization history and plant inulin production.</title>
        <authorList>
            <person name="Fan W."/>
            <person name="Wang S."/>
            <person name="Wang H."/>
            <person name="Wang A."/>
            <person name="Jiang F."/>
            <person name="Liu H."/>
            <person name="Zhao H."/>
            <person name="Xu D."/>
            <person name="Zhang Y."/>
        </authorList>
    </citation>
    <scope>NUCLEOTIDE SEQUENCE [LARGE SCALE GENOMIC DNA]</scope>
    <source>
        <strain evidence="2">cv. Yunnan</strain>
        <tissue evidence="1">Leaves</tissue>
    </source>
</reference>
<proteinExistence type="predicted"/>
<sequence length="73" mass="8274">MDTDSLQLFKKLACNCLNQQVVQRPTMDQIVKDLEEVLELQLKNANLNEHPIAADEGTSSKNLMKKMGMQGKR</sequence>
<comment type="caution">
    <text evidence="1">The sequence shown here is derived from an EMBL/GenBank/DDBJ whole genome shotgun (WGS) entry which is preliminary data.</text>
</comment>
<organism evidence="1 2">
    <name type="scientific">Smallanthus sonchifolius</name>
    <dbReference type="NCBI Taxonomy" id="185202"/>
    <lineage>
        <taxon>Eukaryota</taxon>
        <taxon>Viridiplantae</taxon>
        <taxon>Streptophyta</taxon>
        <taxon>Embryophyta</taxon>
        <taxon>Tracheophyta</taxon>
        <taxon>Spermatophyta</taxon>
        <taxon>Magnoliopsida</taxon>
        <taxon>eudicotyledons</taxon>
        <taxon>Gunneridae</taxon>
        <taxon>Pentapetalae</taxon>
        <taxon>asterids</taxon>
        <taxon>campanulids</taxon>
        <taxon>Asterales</taxon>
        <taxon>Asteraceae</taxon>
        <taxon>Asteroideae</taxon>
        <taxon>Heliantheae alliance</taxon>
        <taxon>Millerieae</taxon>
        <taxon>Smallanthus</taxon>
    </lineage>
</organism>
<reference evidence="2" key="1">
    <citation type="journal article" date="2022" name="Mol. Ecol. Resour.">
        <title>The genomes of chicory, endive, great burdock and yacon provide insights into Asteraceae palaeo-polyploidization history and plant inulin production.</title>
        <authorList>
            <person name="Fan W."/>
            <person name="Wang S."/>
            <person name="Wang H."/>
            <person name="Wang A."/>
            <person name="Jiang F."/>
            <person name="Liu H."/>
            <person name="Zhao H."/>
            <person name="Xu D."/>
            <person name="Zhang Y."/>
        </authorList>
    </citation>
    <scope>NUCLEOTIDE SEQUENCE [LARGE SCALE GENOMIC DNA]</scope>
    <source>
        <strain evidence="2">cv. Yunnan</strain>
    </source>
</reference>
<dbReference type="EMBL" id="CM042029">
    <property type="protein sequence ID" value="KAI3796941.1"/>
    <property type="molecule type" value="Genomic_DNA"/>
</dbReference>